<dbReference type="InterPro" id="IPR045090">
    <property type="entry name" value="Pept_M3A_M3B"/>
</dbReference>
<dbReference type="InterPro" id="IPR024079">
    <property type="entry name" value="MetalloPept_cat_dom_sf"/>
</dbReference>
<keyword evidence="5" id="KW-0378">Hydrolase</keyword>
<dbReference type="PANTHER" id="PTHR11804">
    <property type="entry name" value="PROTEASE M3 THIMET OLIGOPEPTIDASE-RELATED"/>
    <property type="match status" value="1"/>
</dbReference>
<dbReference type="GO" id="GO:0006518">
    <property type="term" value="P:peptide metabolic process"/>
    <property type="evidence" value="ECO:0007669"/>
    <property type="project" value="TreeGrafter"/>
</dbReference>
<dbReference type="InterPro" id="IPR001567">
    <property type="entry name" value="Pept_M3A_M3B_dom"/>
</dbReference>
<dbReference type="SUPFAM" id="SSF55486">
    <property type="entry name" value="Metalloproteases ('zincins'), catalytic domain"/>
    <property type="match status" value="1"/>
</dbReference>
<feature type="coiled-coil region" evidence="8">
    <location>
        <begin position="245"/>
        <end position="272"/>
    </location>
</feature>
<dbReference type="Gene3D" id="3.40.390.10">
    <property type="entry name" value="Collagenase (Catalytic Domain)"/>
    <property type="match status" value="1"/>
</dbReference>
<evidence type="ECO:0000256" key="5">
    <source>
        <dbReference type="ARBA" id="ARBA00022801"/>
    </source>
</evidence>
<name>A0A6C0EB06_9ZZZZ</name>
<sequence length="646" mass="75454">MELLQNVYGLKGTDITDYINSIIRKSNDVITSAKKNNNPNEFAELLIKDSFDFNTVISIVCLMKYICSENDIVYWNSADKKINEYIQSYNCDIELFNSIVKNIGHITNRHYKLFLYRTLKTMDKYGIKYNVKEVRMFLNKIHEAEKYIFEFLEKPIKIDINKTSVDHESESLLSAVNPEGNRIVINRESLYYLIKRVPDNKLRQDIEDKYMIHTNKISSLFANILILRYFYAKKINYNSYSHIVNNKEISEIDEIKDLIVDLNNKLNDETRKYIKFVQKETNKKIGEKIGLHDIIYICNKLLPSVKFTPNHVFNTIAYIFRDYFGIKMEMSPSNPIKETAKLDLYYKDTGVHIGTIFLDAIKRTDKRVREPTIIKINNECTTAGINEKPIVYLLTSYVSLNTDCMSFDNVVKLFRAFGYAIHNILASTPSGIQEDDGELYNFMPYIMEFFIYDNMILRILTNDIPEEQLKRFILSKRIEFIITLKILCGNSLFDNIIHGSDEVIKSLQDDKDKSVKLLELYNKINSEIFTCVNDMFNVTSKSISPHFLYNGINGEQGIVYGNILSIIFGFNAFLLIKNGKGGDFVKNVENNKDYKYKHTINEFIKQINCDYYDNFLEKFIGIKINYEDNYFDDKGTETECDTIKEL</sequence>
<accession>A0A6C0EB06</accession>
<feature type="transmembrane region" description="Helical" evidence="9">
    <location>
        <begin position="557"/>
        <end position="576"/>
    </location>
</feature>
<dbReference type="GO" id="GO:0046872">
    <property type="term" value="F:metal ion binding"/>
    <property type="evidence" value="ECO:0007669"/>
    <property type="project" value="UniProtKB-KW"/>
</dbReference>
<proteinExistence type="inferred from homology"/>
<evidence type="ECO:0000259" key="10">
    <source>
        <dbReference type="Pfam" id="PF01432"/>
    </source>
</evidence>
<dbReference type="GO" id="GO:0006508">
    <property type="term" value="P:proteolysis"/>
    <property type="evidence" value="ECO:0007669"/>
    <property type="project" value="UniProtKB-KW"/>
</dbReference>
<evidence type="ECO:0000256" key="8">
    <source>
        <dbReference type="SAM" id="Coils"/>
    </source>
</evidence>
<dbReference type="PANTHER" id="PTHR11804:SF79">
    <property type="entry name" value="MITOCHONDRIAL INTERMEDIATE PEPTIDASE"/>
    <property type="match status" value="1"/>
</dbReference>
<comment type="similarity">
    <text evidence="2">Belongs to the peptidase M3 family.</text>
</comment>
<dbReference type="Gene3D" id="1.10.1370.10">
    <property type="entry name" value="Neurolysin, domain 3"/>
    <property type="match status" value="1"/>
</dbReference>
<dbReference type="GO" id="GO:0004222">
    <property type="term" value="F:metalloendopeptidase activity"/>
    <property type="evidence" value="ECO:0007669"/>
    <property type="project" value="InterPro"/>
</dbReference>
<evidence type="ECO:0000256" key="6">
    <source>
        <dbReference type="ARBA" id="ARBA00022833"/>
    </source>
</evidence>
<evidence type="ECO:0000256" key="4">
    <source>
        <dbReference type="ARBA" id="ARBA00022723"/>
    </source>
</evidence>
<keyword evidence="9" id="KW-0472">Membrane</keyword>
<evidence type="ECO:0000256" key="1">
    <source>
        <dbReference type="ARBA" id="ARBA00001947"/>
    </source>
</evidence>
<reference evidence="11" key="1">
    <citation type="journal article" date="2020" name="Nature">
        <title>Giant virus diversity and host interactions through global metagenomics.</title>
        <authorList>
            <person name="Schulz F."/>
            <person name="Roux S."/>
            <person name="Paez-Espino D."/>
            <person name="Jungbluth S."/>
            <person name="Walsh D.A."/>
            <person name="Denef V.J."/>
            <person name="McMahon K.D."/>
            <person name="Konstantinidis K.T."/>
            <person name="Eloe-Fadrosh E.A."/>
            <person name="Kyrpides N.C."/>
            <person name="Woyke T."/>
        </authorList>
    </citation>
    <scope>NUCLEOTIDE SEQUENCE</scope>
    <source>
        <strain evidence="11">GVMAG-M-3300023179-27</strain>
    </source>
</reference>
<keyword evidence="3" id="KW-0645">Protease</keyword>
<evidence type="ECO:0000256" key="2">
    <source>
        <dbReference type="ARBA" id="ARBA00006040"/>
    </source>
</evidence>
<evidence type="ECO:0000256" key="3">
    <source>
        <dbReference type="ARBA" id="ARBA00022670"/>
    </source>
</evidence>
<dbReference type="EMBL" id="MN739774">
    <property type="protein sequence ID" value="QHT25760.1"/>
    <property type="molecule type" value="Genomic_DNA"/>
</dbReference>
<evidence type="ECO:0000256" key="9">
    <source>
        <dbReference type="SAM" id="Phobius"/>
    </source>
</evidence>
<keyword evidence="4" id="KW-0479">Metal-binding</keyword>
<dbReference type="AlphaFoldDB" id="A0A6C0EB06"/>
<dbReference type="InterPro" id="IPR024077">
    <property type="entry name" value="Neurolysin/TOP_dom2"/>
</dbReference>
<evidence type="ECO:0000256" key="7">
    <source>
        <dbReference type="ARBA" id="ARBA00023049"/>
    </source>
</evidence>
<keyword evidence="9" id="KW-0812">Transmembrane</keyword>
<keyword evidence="9" id="KW-1133">Transmembrane helix</keyword>
<comment type="cofactor">
    <cofactor evidence="1">
        <name>Zn(2+)</name>
        <dbReference type="ChEBI" id="CHEBI:29105"/>
    </cofactor>
</comment>
<dbReference type="Pfam" id="PF01432">
    <property type="entry name" value="Peptidase_M3"/>
    <property type="match status" value="1"/>
</dbReference>
<keyword evidence="8" id="KW-0175">Coiled coil</keyword>
<keyword evidence="7" id="KW-0482">Metalloprotease</keyword>
<keyword evidence="6" id="KW-0862">Zinc</keyword>
<organism evidence="11">
    <name type="scientific">viral metagenome</name>
    <dbReference type="NCBI Taxonomy" id="1070528"/>
    <lineage>
        <taxon>unclassified sequences</taxon>
        <taxon>metagenomes</taxon>
        <taxon>organismal metagenomes</taxon>
    </lineage>
</organism>
<dbReference type="GO" id="GO:0005739">
    <property type="term" value="C:mitochondrion"/>
    <property type="evidence" value="ECO:0007669"/>
    <property type="project" value="TreeGrafter"/>
</dbReference>
<evidence type="ECO:0000313" key="11">
    <source>
        <dbReference type="EMBL" id="QHT25760.1"/>
    </source>
</evidence>
<protein>
    <recommendedName>
        <fullName evidence="10">Peptidase M3A/M3B catalytic domain-containing protein</fullName>
    </recommendedName>
</protein>
<feature type="domain" description="Peptidase M3A/M3B catalytic" evidence="10">
    <location>
        <begin position="195"/>
        <end position="530"/>
    </location>
</feature>